<gene>
    <name evidence="1" type="ORF">DD237_001102</name>
</gene>
<protein>
    <submittedName>
        <fullName evidence="1">Uncharacterized protein</fullName>
    </submittedName>
</protein>
<dbReference type="EMBL" id="QKXF01000098">
    <property type="protein sequence ID" value="RQM17307.1"/>
    <property type="molecule type" value="Genomic_DNA"/>
</dbReference>
<comment type="caution">
    <text evidence="1">The sequence shown here is derived from an EMBL/GenBank/DDBJ whole genome shotgun (WGS) entry which is preliminary data.</text>
</comment>
<organism evidence="1 2">
    <name type="scientific">Peronospora effusa</name>
    <dbReference type="NCBI Taxonomy" id="542832"/>
    <lineage>
        <taxon>Eukaryota</taxon>
        <taxon>Sar</taxon>
        <taxon>Stramenopiles</taxon>
        <taxon>Oomycota</taxon>
        <taxon>Peronosporomycetes</taxon>
        <taxon>Peronosporales</taxon>
        <taxon>Peronosporaceae</taxon>
        <taxon>Peronospora</taxon>
    </lineage>
</organism>
<evidence type="ECO:0000313" key="2">
    <source>
        <dbReference type="Proteomes" id="UP000286097"/>
    </source>
</evidence>
<dbReference type="AlphaFoldDB" id="A0A425CJV9"/>
<dbReference type="Proteomes" id="UP000286097">
    <property type="component" value="Unassembled WGS sequence"/>
</dbReference>
<evidence type="ECO:0000313" key="1">
    <source>
        <dbReference type="EMBL" id="RQM17307.1"/>
    </source>
</evidence>
<accession>A0A425CJV9</accession>
<dbReference type="VEuPathDB" id="FungiDB:DD237_001102"/>
<proteinExistence type="predicted"/>
<sequence length="112" mass="12596">MKDAAILDEIFYANVTVIKKALRRDDLSPRIYDAQGQDGRKAYACAAHSFCEEKWFEHSGKGNLFKKSMRPKANAAAVTILWASIKMHRKDTSSIKCDNAPGTTDMKIHNVH</sequence>
<name>A0A425CJV9_9STRA</name>
<reference evidence="1 2" key="1">
    <citation type="submission" date="2018-06" db="EMBL/GenBank/DDBJ databases">
        <title>Comparative genomics of downy mildews reveals potential adaptations to biotrophy.</title>
        <authorList>
            <person name="Fletcher K."/>
            <person name="Klosterman S.J."/>
            <person name="Derevnina L."/>
            <person name="Martin F."/>
            <person name="Koike S."/>
            <person name="Reyes Chin-Wo S."/>
            <person name="Mou B."/>
            <person name="Michelmore R."/>
        </authorList>
    </citation>
    <scope>NUCLEOTIDE SEQUENCE [LARGE SCALE GENOMIC DNA]</scope>
    <source>
        <strain evidence="1 2">R13</strain>
    </source>
</reference>